<feature type="domain" description="N-acetyltransferase" evidence="3">
    <location>
        <begin position="6"/>
        <end position="158"/>
    </location>
</feature>
<name>A0ABV2BX24_9GAMM</name>
<proteinExistence type="predicted"/>
<dbReference type="EMBL" id="JBEVCJ010000022">
    <property type="protein sequence ID" value="MET1256471.1"/>
    <property type="molecule type" value="Genomic_DNA"/>
</dbReference>
<organism evidence="4 5">
    <name type="scientific">Aliikangiella maris</name>
    <dbReference type="NCBI Taxonomy" id="3162458"/>
    <lineage>
        <taxon>Bacteria</taxon>
        <taxon>Pseudomonadati</taxon>
        <taxon>Pseudomonadota</taxon>
        <taxon>Gammaproteobacteria</taxon>
        <taxon>Oceanospirillales</taxon>
        <taxon>Pleioneaceae</taxon>
        <taxon>Aliikangiella</taxon>
    </lineage>
</organism>
<dbReference type="Pfam" id="PF00583">
    <property type="entry name" value="Acetyltransf_1"/>
    <property type="match status" value="1"/>
</dbReference>
<dbReference type="PROSITE" id="PS51186">
    <property type="entry name" value="GNAT"/>
    <property type="match status" value="1"/>
</dbReference>
<dbReference type="PANTHER" id="PTHR43877:SF2">
    <property type="entry name" value="AMINOALKYLPHOSPHONATE N-ACETYLTRANSFERASE-RELATED"/>
    <property type="match status" value="1"/>
</dbReference>
<dbReference type="Gene3D" id="3.40.630.30">
    <property type="match status" value="1"/>
</dbReference>
<dbReference type="SUPFAM" id="SSF55729">
    <property type="entry name" value="Acyl-CoA N-acyltransferases (Nat)"/>
    <property type="match status" value="1"/>
</dbReference>
<evidence type="ECO:0000256" key="2">
    <source>
        <dbReference type="ARBA" id="ARBA00023315"/>
    </source>
</evidence>
<protein>
    <submittedName>
        <fullName evidence="4">GNAT family N-acetyltransferase</fullName>
    </submittedName>
</protein>
<dbReference type="InterPro" id="IPR000182">
    <property type="entry name" value="GNAT_dom"/>
</dbReference>
<keyword evidence="1" id="KW-0808">Transferase</keyword>
<keyword evidence="2" id="KW-0012">Acyltransferase</keyword>
<dbReference type="CDD" id="cd04301">
    <property type="entry name" value="NAT_SF"/>
    <property type="match status" value="1"/>
</dbReference>
<sequence length="158" mass="17916">MIPTNFTIRSAVIEDLPILLTFEQGIIAAERPFDPCLKESPISYYDIGEMIRAEDSEVLVAENAGEIIASGYAKVLQAKTYLKYQQFAFLGFMFVKPAYRGQGVNQLLTDGLIQWSRSKGLKEIRLQVYNENAGAIRAYEKSGFSRHLIEMRLNLDEQ</sequence>
<dbReference type="InterPro" id="IPR050832">
    <property type="entry name" value="Bact_Acetyltransf"/>
</dbReference>
<comment type="caution">
    <text evidence="4">The sequence shown here is derived from an EMBL/GenBank/DDBJ whole genome shotgun (WGS) entry which is preliminary data.</text>
</comment>
<dbReference type="RefSeq" id="WP_353897057.1">
    <property type="nucleotide sequence ID" value="NZ_JBEVCJ010000022.1"/>
</dbReference>
<keyword evidence="5" id="KW-1185">Reference proteome</keyword>
<dbReference type="PANTHER" id="PTHR43877">
    <property type="entry name" value="AMINOALKYLPHOSPHONATE N-ACETYLTRANSFERASE-RELATED-RELATED"/>
    <property type="match status" value="1"/>
</dbReference>
<evidence type="ECO:0000259" key="3">
    <source>
        <dbReference type="PROSITE" id="PS51186"/>
    </source>
</evidence>
<dbReference type="InterPro" id="IPR016181">
    <property type="entry name" value="Acyl_CoA_acyltransferase"/>
</dbReference>
<dbReference type="Proteomes" id="UP001548189">
    <property type="component" value="Unassembled WGS sequence"/>
</dbReference>
<evidence type="ECO:0000313" key="4">
    <source>
        <dbReference type="EMBL" id="MET1256471.1"/>
    </source>
</evidence>
<reference evidence="4 5" key="1">
    <citation type="submission" date="2024-06" db="EMBL/GenBank/DDBJ databases">
        <authorList>
            <person name="Li F."/>
        </authorList>
    </citation>
    <scope>NUCLEOTIDE SEQUENCE [LARGE SCALE GENOMIC DNA]</scope>
    <source>
        <strain evidence="4 5">GXAS 311</strain>
    </source>
</reference>
<evidence type="ECO:0000256" key="1">
    <source>
        <dbReference type="ARBA" id="ARBA00022679"/>
    </source>
</evidence>
<accession>A0ABV2BX24</accession>
<evidence type="ECO:0000313" key="5">
    <source>
        <dbReference type="Proteomes" id="UP001548189"/>
    </source>
</evidence>
<gene>
    <name evidence="4" type="ORF">ABVT43_15125</name>
</gene>